<gene>
    <name evidence="2" type="primary">RvY_15054-1</name>
    <name evidence="2" type="synonym">RvY_15054.1</name>
    <name evidence="2" type="ORF">RvY_15054</name>
</gene>
<name>A0A1D1W0J9_RAMVA</name>
<feature type="region of interest" description="Disordered" evidence="1">
    <location>
        <begin position="1"/>
        <end position="29"/>
    </location>
</feature>
<evidence type="ECO:0000256" key="1">
    <source>
        <dbReference type="SAM" id="MobiDB-lite"/>
    </source>
</evidence>
<keyword evidence="3" id="KW-1185">Reference proteome</keyword>
<comment type="caution">
    <text evidence="2">The sequence shown here is derived from an EMBL/GenBank/DDBJ whole genome shotgun (WGS) entry which is preliminary data.</text>
</comment>
<accession>A0A1D1W0J9</accession>
<protein>
    <submittedName>
        <fullName evidence="2">Uncharacterized protein</fullName>
    </submittedName>
</protein>
<proteinExistence type="predicted"/>
<dbReference type="Proteomes" id="UP000186922">
    <property type="component" value="Unassembled WGS sequence"/>
</dbReference>
<sequence length="61" mass="6901">MAKLLSGTSNRSSVLTKPRRRRRGGSGFEIDGFNLTLYGGVLKDESTLQRTFGPHFQRWCL</sequence>
<feature type="compositionally biased region" description="Polar residues" evidence="1">
    <location>
        <begin position="1"/>
        <end position="15"/>
    </location>
</feature>
<evidence type="ECO:0000313" key="3">
    <source>
        <dbReference type="Proteomes" id="UP000186922"/>
    </source>
</evidence>
<organism evidence="2 3">
    <name type="scientific">Ramazzottius varieornatus</name>
    <name type="common">Water bear</name>
    <name type="synonym">Tardigrade</name>
    <dbReference type="NCBI Taxonomy" id="947166"/>
    <lineage>
        <taxon>Eukaryota</taxon>
        <taxon>Metazoa</taxon>
        <taxon>Ecdysozoa</taxon>
        <taxon>Tardigrada</taxon>
        <taxon>Eutardigrada</taxon>
        <taxon>Parachela</taxon>
        <taxon>Hypsibioidea</taxon>
        <taxon>Ramazzottiidae</taxon>
        <taxon>Ramazzottius</taxon>
    </lineage>
</organism>
<dbReference type="EMBL" id="BDGG01000011">
    <property type="protein sequence ID" value="GAV04834.1"/>
    <property type="molecule type" value="Genomic_DNA"/>
</dbReference>
<reference evidence="2 3" key="1">
    <citation type="journal article" date="2016" name="Nat. Commun.">
        <title>Extremotolerant tardigrade genome and improved radiotolerance of human cultured cells by tardigrade-unique protein.</title>
        <authorList>
            <person name="Hashimoto T."/>
            <person name="Horikawa D.D."/>
            <person name="Saito Y."/>
            <person name="Kuwahara H."/>
            <person name="Kozuka-Hata H."/>
            <person name="Shin-I T."/>
            <person name="Minakuchi Y."/>
            <person name="Ohishi K."/>
            <person name="Motoyama A."/>
            <person name="Aizu T."/>
            <person name="Enomoto A."/>
            <person name="Kondo K."/>
            <person name="Tanaka S."/>
            <person name="Hara Y."/>
            <person name="Koshikawa S."/>
            <person name="Sagara H."/>
            <person name="Miura T."/>
            <person name="Yokobori S."/>
            <person name="Miyagawa K."/>
            <person name="Suzuki Y."/>
            <person name="Kubo T."/>
            <person name="Oyama M."/>
            <person name="Kohara Y."/>
            <person name="Fujiyama A."/>
            <person name="Arakawa K."/>
            <person name="Katayama T."/>
            <person name="Toyoda A."/>
            <person name="Kunieda T."/>
        </authorList>
    </citation>
    <scope>NUCLEOTIDE SEQUENCE [LARGE SCALE GENOMIC DNA]</scope>
    <source>
        <strain evidence="2 3">YOKOZUNA-1</strain>
    </source>
</reference>
<dbReference type="AlphaFoldDB" id="A0A1D1W0J9"/>
<evidence type="ECO:0000313" key="2">
    <source>
        <dbReference type="EMBL" id="GAV04834.1"/>
    </source>
</evidence>